<evidence type="ECO:0000313" key="7">
    <source>
        <dbReference type="EMBL" id="MCP9762736.1"/>
    </source>
</evidence>
<proteinExistence type="predicted"/>
<dbReference type="EMBL" id="RJUF01000014">
    <property type="protein sequence ID" value="MCP9762736.1"/>
    <property type="molecule type" value="Genomic_DNA"/>
</dbReference>
<accession>A0AAE3H2G1</accession>
<keyword evidence="8" id="KW-1185">Reference proteome</keyword>
<protein>
    <submittedName>
        <fullName evidence="7">DoxX family protein</fullName>
    </submittedName>
</protein>
<evidence type="ECO:0000256" key="4">
    <source>
        <dbReference type="ARBA" id="ARBA00023136"/>
    </source>
</evidence>
<sequence>MKFLANLSRILVGLEFIFSGFVKVVDPYGTGLKLQEYFEVFAGDLPALAPFFNGLAHNALGMSLVFCCLELVLGVALVFNFKMKQTSWLVLGLMLFFTFLTFYSAYFNKVTDCGCFGDFLKLKPWDSFLKDIISMVFILIIFVYRKKFGKSEFGTPMVLIATIFSIGIGVYAIRYLPILDFLPYAAGKSIPKQMERPDIKPDLQYVFLNKREKKEIESKEYLADTNTYKYISSKVLNEDLLKAKITDYSIADSAGNDFTQQTFEGNVFFIVLKKKDGLEELDFGPINSLATKVSKRKIKPMVITSIPLEEYLGFAKEKKIGFNFYTCDEKVLKTMARNNPCFVLLKDGVVVKKWSYNNIPTADQVNELIISTKF</sequence>
<organism evidence="7 8">
    <name type="scientific">Lacihabitans soyangensis</name>
    <dbReference type="NCBI Taxonomy" id="869394"/>
    <lineage>
        <taxon>Bacteria</taxon>
        <taxon>Pseudomonadati</taxon>
        <taxon>Bacteroidota</taxon>
        <taxon>Cytophagia</taxon>
        <taxon>Cytophagales</taxon>
        <taxon>Leadbetterellaceae</taxon>
        <taxon>Lacihabitans</taxon>
    </lineage>
</organism>
<feature type="transmembrane region" description="Helical" evidence="5">
    <location>
        <begin position="88"/>
        <end position="107"/>
    </location>
</feature>
<evidence type="ECO:0000256" key="2">
    <source>
        <dbReference type="ARBA" id="ARBA00022692"/>
    </source>
</evidence>
<gene>
    <name evidence="7" type="ORF">EGI31_07185</name>
</gene>
<evidence type="ECO:0000256" key="1">
    <source>
        <dbReference type="ARBA" id="ARBA00004141"/>
    </source>
</evidence>
<dbReference type="GO" id="GO:0030416">
    <property type="term" value="P:methylamine metabolic process"/>
    <property type="evidence" value="ECO:0007669"/>
    <property type="project" value="InterPro"/>
</dbReference>
<feature type="transmembrane region" description="Helical" evidence="5">
    <location>
        <begin position="59"/>
        <end position="81"/>
    </location>
</feature>
<keyword evidence="2 5" id="KW-0812">Transmembrane</keyword>
<feature type="domain" description="Methylamine utilisation protein MauE" evidence="6">
    <location>
        <begin position="1"/>
        <end position="141"/>
    </location>
</feature>
<evidence type="ECO:0000256" key="5">
    <source>
        <dbReference type="SAM" id="Phobius"/>
    </source>
</evidence>
<dbReference type="GO" id="GO:0016020">
    <property type="term" value="C:membrane"/>
    <property type="evidence" value="ECO:0007669"/>
    <property type="project" value="UniProtKB-SubCell"/>
</dbReference>
<name>A0AAE3H2G1_9BACT</name>
<feature type="transmembrane region" description="Helical" evidence="5">
    <location>
        <begin position="127"/>
        <end position="144"/>
    </location>
</feature>
<feature type="transmembrane region" description="Helical" evidence="5">
    <location>
        <begin position="156"/>
        <end position="176"/>
    </location>
</feature>
<dbReference type="NCBIfam" id="NF045576">
    <property type="entry name" value="BT_3928_fam"/>
    <property type="match status" value="1"/>
</dbReference>
<dbReference type="Pfam" id="PF07291">
    <property type="entry name" value="MauE"/>
    <property type="match status" value="1"/>
</dbReference>
<comment type="caution">
    <text evidence="7">The sequence shown here is derived from an EMBL/GenBank/DDBJ whole genome shotgun (WGS) entry which is preliminary data.</text>
</comment>
<evidence type="ECO:0000256" key="3">
    <source>
        <dbReference type="ARBA" id="ARBA00022989"/>
    </source>
</evidence>
<reference evidence="7 8" key="1">
    <citation type="submission" date="2018-11" db="EMBL/GenBank/DDBJ databases">
        <title>Novel bacteria species description.</title>
        <authorList>
            <person name="Han J.-H."/>
        </authorList>
    </citation>
    <scope>NUCLEOTIDE SEQUENCE [LARGE SCALE GENOMIC DNA]</scope>
    <source>
        <strain evidence="7 8">KCTC23259</strain>
    </source>
</reference>
<evidence type="ECO:0000259" key="6">
    <source>
        <dbReference type="Pfam" id="PF07291"/>
    </source>
</evidence>
<dbReference type="AlphaFoldDB" id="A0AAE3H2G1"/>
<dbReference type="Proteomes" id="UP001204144">
    <property type="component" value="Unassembled WGS sequence"/>
</dbReference>
<comment type="subcellular location">
    <subcellularLocation>
        <location evidence="1">Membrane</location>
        <topology evidence="1">Multi-pass membrane protein</topology>
    </subcellularLocation>
</comment>
<dbReference type="InterPro" id="IPR009908">
    <property type="entry name" value="Methylamine_util_MauE"/>
</dbReference>
<evidence type="ECO:0000313" key="8">
    <source>
        <dbReference type="Proteomes" id="UP001204144"/>
    </source>
</evidence>
<dbReference type="RefSeq" id="WP_255036509.1">
    <property type="nucleotide sequence ID" value="NZ_RJUF01000014.1"/>
</dbReference>
<feature type="transmembrane region" description="Helical" evidence="5">
    <location>
        <begin position="7"/>
        <end position="25"/>
    </location>
</feature>
<keyword evidence="3 5" id="KW-1133">Transmembrane helix</keyword>
<keyword evidence="4 5" id="KW-0472">Membrane</keyword>